<organism evidence="1 2">
    <name type="scientific">Trypanosoma cruzi</name>
    <dbReference type="NCBI Taxonomy" id="5693"/>
    <lineage>
        <taxon>Eukaryota</taxon>
        <taxon>Discoba</taxon>
        <taxon>Euglenozoa</taxon>
        <taxon>Kinetoplastea</taxon>
        <taxon>Metakinetoplastina</taxon>
        <taxon>Trypanosomatida</taxon>
        <taxon>Trypanosomatidae</taxon>
        <taxon>Trypanosoma</taxon>
        <taxon>Schizotrypanum</taxon>
    </lineage>
</organism>
<dbReference type="VEuPathDB" id="TriTrypDB:TCDM_07717"/>
<gene>
    <name evidence="1" type="ORF">C4B63_183g17</name>
</gene>
<dbReference type="VEuPathDB" id="TriTrypDB:Tc_MARK_5883"/>
<dbReference type="AlphaFoldDB" id="A0A2V2UQK5"/>
<evidence type="ECO:0000313" key="1">
    <source>
        <dbReference type="EMBL" id="PWU85108.1"/>
    </source>
</evidence>
<evidence type="ECO:0000313" key="2">
    <source>
        <dbReference type="Proteomes" id="UP000246121"/>
    </source>
</evidence>
<dbReference type="VEuPathDB" id="TriTrypDB:TcYC6_0025030"/>
<dbReference type="VEuPathDB" id="TriTrypDB:C3747_51g233"/>
<reference evidence="1 2" key="1">
    <citation type="journal article" date="2018" name="Microb. Genom.">
        <title>Expanding an expanded genome: long-read sequencing of Trypanosoma cruzi.</title>
        <authorList>
            <person name="Berna L."/>
            <person name="Rodriguez M."/>
            <person name="Chiribao M.L."/>
            <person name="Parodi-Talice A."/>
            <person name="Pita S."/>
            <person name="Rijo G."/>
            <person name="Alvarez-Valin F."/>
            <person name="Robello C."/>
        </authorList>
    </citation>
    <scope>NUCLEOTIDE SEQUENCE [LARGE SCALE GENOMIC DNA]</scope>
    <source>
        <strain evidence="1 2">Dm28c</strain>
    </source>
</reference>
<protein>
    <submittedName>
        <fullName evidence="1">Uncharacterized protein</fullName>
    </submittedName>
</protein>
<accession>A0A2V2UQK5</accession>
<dbReference type="VEuPathDB" id="TriTrypDB:C4B63_183g17"/>
<proteinExistence type="predicted"/>
<name>A0A2V2UQK5_TRYCR</name>
<dbReference type="VEuPathDB" id="TriTrypDB:ECC02_008339"/>
<dbReference type="VEuPathDB" id="TriTrypDB:TcG_07770"/>
<dbReference type="VEuPathDB" id="TriTrypDB:TcBrA4_0054560"/>
<dbReference type="Proteomes" id="UP000246121">
    <property type="component" value="Unassembled WGS sequence"/>
</dbReference>
<dbReference type="VEuPathDB" id="TriTrypDB:TCSYLVIO_007159"/>
<dbReference type="VEuPathDB" id="TriTrypDB:TcCL_NonESM06714"/>
<dbReference type="VEuPathDB" id="TriTrypDB:BCY84_20020"/>
<dbReference type="VEuPathDB" id="TriTrypDB:TcCLB.510339.40"/>
<sequence>MEVLQTRRITRRTPIKPASLSKAFKSNATAAAAALAPTQQLSCPTIPLSPTATTATDVDDDLCGTCSNLFGAYVEDSDALRSLSTRDDQSTPVVCRRLPLDVIHQFGRYHTLLDSRTDSMYTTGGRGGTASGPSVDELKRFLEFGQLFAADSGVWSVLESKRLTLLSMPEEISSLSPEPQQQQQQQPSLLFACNNETTAGALFFKHSLSPFRWILSRVQWSFRLFLIPFLLISNQGMPQLQWGAHLI</sequence>
<dbReference type="EMBL" id="PRFA01000183">
    <property type="protein sequence ID" value="PWU85108.1"/>
    <property type="molecule type" value="Genomic_DNA"/>
</dbReference>
<comment type="caution">
    <text evidence="1">The sequence shown here is derived from an EMBL/GenBank/DDBJ whole genome shotgun (WGS) entry which is preliminary data.</text>
</comment>